<comment type="similarity">
    <text evidence="2">Belongs to the helicase family. RAD25/XPB subfamily.</text>
</comment>
<keyword evidence="7" id="KW-0067">ATP-binding</keyword>
<dbReference type="SMART" id="SM00490">
    <property type="entry name" value="HELICc"/>
    <property type="match status" value="1"/>
</dbReference>
<evidence type="ECO:0000256" key="1">
    <source>
        <dbReference type="ARBA" id="ARBA00004123"/>
    </source>
</evidence>
<keyword evidence="11" id="KW-0539">Nucleus</keyword>
<comment type="caution">
    <text evidence="18">The sequence shown here is derived from an EMBL/GenBank/DDBJ whole genome shotgun (WGS) entry which is preliminary data.</text>
</comment>
<dbReference type="PANTHER" id="PTHR11274:SF0">
    <property type="entry name" value="GENERAL TRANSCRIPTION AND DNA REPAIR FACTOR IIH HELICASE SUBUNIT XPB"/>
    <property type="match status" value="1"/>
</dbReference>
<evidence type="ECO:0000256" key="8">
    <source>
        <dbReference type="ARBA" id="ARBA00023125"/>
    </source>
</evidence>
<evidence type="ECO:0000256" key="5">
    <source>
        <dbReference type="ARBA" id="ARBA00022801"/>
    </source>
</evidence>
<evidence type="ECO:0000256" key="15">
    <source>
        <dbReference type="SAM" id="MobiDB-lite"/>
    </source>
</evidence>
<dbReference type="InterPro" id="IPR014001">
    <property type="entry name" value="Helicase_ATP-bd"/>
</dbReference>
<dbReference type="InterPro" id="IPR027417">
    <property type="entry name" value="P-loop_NTPase"/>
</dbReference>
<evidence type="ECO:0000313" key="19">
    <source>
        <dbReference type="Proteomes" id="UP000812966"/>
    </source>
</evidence>
<evidence type="ECO:0000313" key="18">
    <source>
        <dbReference type="EMBL" id="KAG7553552.1"/>
    </source>
</evidence>
<dbReference type="GO" id="GO:0005524">
    <property type="term" value="F:ATP binding"/>
    <property type="evidence" value="ECO:0007669"/>
    <property type="project" value="UniProtKB-KW"/>
</dbReference>
<keyword evidence="5" id="KW-0378">Hydrolase</keyword>
<dbReference type="InterPro" id="IPR050615">
    <property type="entry name" value="ATP-dep_DNA_Helicase"/>
</dbReference>
<evidence type="ECO:0000256" key="13">
    <source>
        <dbReference type="ARBA" id="ARBA00034808"/>
    </source>
</evidence>
<accession>A0A8K0JNI6</accession>
<dbReference type="Pfam" id="PF13625">
    <property type="entry name" value="Helicase_C_3"/>
    <property type="match status" value="1"/>
</dbReference>
<evidence type="ECO:0000259" key="17">
    <source>
        <dbReference type="PROSITE" id="PS51194"/>
    </source>
</evidence>
<evidence type="ECO:0000256" key="11">
    <source>
        <dbReference type="ARBA" id="ARBA00023242"/>
    </source>
</evidence>
<dbReference type="InterPro" id="IPR001161">
    <property type="entry name" value="XPB/Ssl2"/>
</dbReference>
<evidence type="ECO:0000256" key="6">
    <source>
        <dbReference type="ARBA" id="ARBA00022806"/>
    </source>
</evidence>
<dbReference type="GO" id="GO:0005675">
    <property type="term" value="C:transcription factor TFIIH holo complex"/>
    <property type="evidence" value="ECO:0007669"/>
    <property type="project" value="TreeGrafter"/>
</dbReference>
<dbReference type="PROSITE" id="PS51194">
    <property type="entry name" value="HELICASE_CTER"/>
    <property type="match status" value="1"/>
</dbReference>
<feature type="region of interest" description="Disordered" evidence="15">
    <location>
        <begin position="863"/>
        <end position="888"/>
    </location>
</feature>
<dbReference type="GO" id="GO:0097550">
    <property type="term" value="C:transcription preinitiation complex"/>
    <property type="evidence" value="ECO:0007669"/>
    <property type="project" value="TreeGrafter"/>
</dbReference>
<dbReference type="InterPro" id="IPR001650">
    <property type="entry name" value="Helicase_C-like"/>
</dbReference>
<evidence type="ECO:0000259" key="16">
    <source>
        <dbReference type="PROSITE" id="PS51192"/>
    </source>
</evidence>
<feature type="domain" description="Helicase C-terminal" evidence="17">
    <location>
        <begin position="620"/>
        <end position="770"/>
    </location>
</feature>
<dbReference type="GO" id="GO:0043138">
    <property type="term" value="F:3'-5' DNA helicase activity"/>
    <property type="evidence" value="ECO:0007669"/>
    <property type="project" value="UniProtKB-EC"/>
</dbReference>
<feature type="compositionally biased region" description="Acidic residues" evidence="15">
    <location>
        <begin position="85"/>
        <end position="100"/>
    </location>
</feature>
<dbReference type="SUPFAM" id="SSF52540">
    <property type="entry name" value="P-loop containing nucleoside triphosphate hydrolases"/>
    <property type="match status" value="2"/>
</dbReference>
<dbReference type="SMART" id="SM00487">
    <property type="entry name" value="DEXDc"/>
    <property type="match status" value="1"/>
</dbReference>
<dbReference type="GO" id="GO:0016787">
    <property type="term" value="F:hydrolase activity"/>
    <property type="evidence" value="ECO:0007669"/>
    <property type="project" value="UniProtKB-KW"/>
</dbReference>
<evidence type="ECO:0000256" key="7">
    <source>
        <dbReference type="ARBA" id="ARBA00022840"/>
    </source>
</evidence>
<keyword evidence="9" id="KW-0234">DNA repair</keyword>
<dbReference type="PRINTS" id="PR00851">
    <property type="entry name" value="XRODRMPGMNTB"/>
</dbReference>
<dbReference type="InterPro" id="IPR032438">
    <property type="entry name" value="ERCC3_RAD25_C"/>
</dbReference>
<evidence type="ECO:0000256" key="4">
    <source>
        <dbReference type="ARBA" id="ARBA00022763"/>
    </source>
</evidence>
<keyword evidence="4" id="KW-0227">DNA damage</keyword>
<dbReference type="CDD" id="cd18029">
    <property type="entry name" value="DEXHc_XPB"/>
    <property type="match status" value="1"/>
</dbReference>
<keyword evidence="8" id="KW-0238">DNA-binding</keyword>
<proteinExistence type="inferred from homology"/>
<dbReference type="Pfam" id="PF16203">
    <property type="entry name" value="ERCC3_RAD25_C"/>
    <property type="match status" value="1"/>
</dbReference>
<evidence type="ECO:0000256" key="12">
    <source>
        <dbReference type="ARBA" id="ARBA00034617"/>
    </source>
</evidence>
<reference evidence="18" key="1">
    <citation type="submission" date="2020-04" db="EMBL/GenBank/DDBJ databases">
        <title>Analysis of mating type loci in Filobasidium floriforme.</title>
        <authorList>
            <person name="Nowrousian M."/>
        </authorList>
    </citation>
    <scope>NUCLEOTIDE SEQUENCE</scope>
    <source>
        <strain evidence="18">CBS 6242</strain>
    </source>
</reference>
<evidence type="ECO:0000256" key="9">
    <source>
        <dbReference type="ARBA" id="ARBA00023204"/>
    </source>
</evidence>
<dbReference type="NCBIfam" id="TIGR00603">
    <property type="entry name" value="rad25"/>
    <property type="match status" value="1"/>
</dbReference>
<dbReference type="GO" id="GO:0006289">
    <property type="term" value="P:nucleotide-excision repair"/>
    <property type="evidence" value="ECO:0007669"/>
    <property type="project" value="InterPro"/>
</dbReference>
<keyword evidence="3" id="KW-0547">Nucleotide-binding</keyword>
<keyword evidence="19" id="KW-1185">Reference proteome</keyword>
<feature type="compositionally biased region" description="Basic and acidic residues" evidence="15">
    <location>
        <begin position="874"/>
        <end position="888"/>
    </location>
</feature>
<dbReference type="Pfam" id="PF04851">
    <property type="entry name" value="ResIII"/>
    <property type="match status" value="1"/>
</dbReference>
<comment type="subcellular location">
    <subcellularLocation>
        <location evidence="1">Nucleus</location>
    </subcellularLocation>
</comment>
<dbReference type="FunFam" id="3.40.50.300:FF:000117">
    <property type="entry name" value="Putative DNA repair helicase rad25"/>
    <property type="match status" value="1"/>
</dbReference>
<dbReference type="GO" id="GO:0006367">
    <property type="term" value="P:transcription initiation at RNA polymerase II promoter"/>
    <property type="evidence" value="ECO:0007669"/>
    <property type="project" value="InterPro"/>
</dbReference>
<dbReference type="EMBL" id="JABELV010000053">
    <property type="protein sequence ID" value="KAG7553552.1"/>
    <property type="molecule type" value="Genomic_DNA"/>
</dbReference>
<dbReference type="CDD" id="cd18789">
    <property type="entry name" value="SF2_C_XPB"/>
    <property type="match status" value="1"/>
</dbReference>
<dbReference type="FunFam" id="3.40.50.300:FF:000077">
    <property type="entry name" value="Probable DNA repair helicase RAD25"/>
    <property type="match status" value="1"/>
</dbReference>
<dbReference type="EC" id="5.6.2.4" evidence="13"/>
<evidence type="ECO:0000256" key="3">
    <source>
        <dbReference type="ARBA" id="ARBA00022741"/>
    </source>
</evidence>
<dbReference type="PANTHER" id="PTHR11274">
    <property type="entry name" value="RAD25/XP-B DNA REPAIR HELICASE"/>
    <property type="match status" value="1"/>
</dbReference>
<sequence>MSSSEDGFLDPNASDDEVMAASGDSDFEDTPRLRTRQKTNPKAAKSSKFTHLTHNPVTGKRKRAQVVASPIPPRQEQGERRGMFDDDDEENNGDEYDSDDEGPRQITGSEFLTKLLAWKTRPVKDLGGLELKADHTARPLWIDNHGRITLERFSPIAEQAQDFLVAIAEPVSRPTFIHEYRVNEYSLYAAMSVGLETKDIVEVLSRLSKTPLPQSLIRDIHRWTAAYGKVKLVLKRNRYFLESSVPEMIQRLLADSQIRACRITQVQGDDTSNLVHGVESAPKPTASGLLIPGTTEARRANALATGQNVEDAPAHETVDDVLGAVIGLDRADEMDEDDQVQSFEIDGDRMEKVKRQCQEIGLPVLEEYDFRADNINQNLEIDLKPMTVIRSYQETSLSKMFGNGRARSGIIVLPCGAGKTLVGITAACTIKKSVLVLCTSAVSAQQWKQAFIQFTNIQDKQISIFTSQSADMFSGADSGAAGIVISVYSMVAFTGKRSHSSETFMNFLKSREWGLLLLDEVHVAPATAFRKCVESLRTHAKLGLTATLVREDDRISDLNYIIGPKLYEANWMDLAQKGHIANVQCAEVWCPMTPEFYAEYLLAKSRARIVMQAMNPNKFQACQFLINYHERRGDKIIVFSDNVYSLMQYAQKLGKAAIHGGTDERERMRILARFQHDPNMNTIFLSKVGDTSIDLPEATCLIQISSHYGSRRQEAQRLGRILRAKRRNDEGFNAFFYSLVSKDTSEMYYSTKRQGFLVDQGYAFKIITELHGIDLLPDLVFKTQKDQLELLGSVLNETEKVNIEMEDEEDAYDFIDNAAGKQRFGGGIKPANRMTGSMQNLAGGSMMTYQENSINMNRRIKRDDRAAAKSGKGARHEIFRKDKRPRQD</sequence>
<organism evidence="18 19">
    <name type="scientific">Filobasidium floriforme</name>
    <dbReference type="NCBI Taxonomy" id="5210"/>
    <lineage>
        <taxon>Eukaryota</taxon>
        <taxon>Fungi</taxon>
        <taxon>Dikarya</taxon>
        <taxon>Basidiomycota</taxon>
        <taxon>Agaricomycotina</taxon>
        <taxon>Tremellomycetes</taxon>
        <taxon>Filobasidiales</taxon>
        <taxon>Filobasidiaceae</taxon>
        <taxon>Filobasidium</taxon>
    </lineage>
</organism>
<comment type="catalytic activity">
    <reaction evidence="12">
        <text>Couples ATP hydrolysis with the unwinding of duplex DNA by translocating in the 3'-5' direction.</text>
        <dbReference type="EC" id="5.6.2.4"/>
    </reaction>
</comment>
<evidence type="ECO:0000256" key="10">
    <source>
        <dbReference type="ARBA" id="ARBA00023235"/>
    </source>
</evidence>
<dbReference type="Gene3D" id="3.40.50.300">
    <property type="entry name" value="P-loop containing nucleotide triphosphate hydrolases"/>
    <property type="match status" value="2"/>
</dbReference>
<evidence type="ECO:0000256" key="14">
    <source>
        <dbReference type="ARBA" id="ARBA00048988"/>
    </source>
</evidence>
<dbReference type="AlphaFoldDB" id="A0A8K0JNI6"/>
<dbReference type="GO" id="GO:0000112">
    <property type="term" value="C:nucleotide-excision repair factor 3 complex"/>
    <property type="evidence" value="ECO:0007669"/>
    <property type="project" value="TreeGrafter"/>
</dbReference>
<name>A0A8K0JNI6_9TREE</name>
<dbReference type="Proteomes" id="UP000812966">
    <property type="component" value="Unassembled WGS sequence"/>
</dbReference>
<feature type="domain" description="Helicase ATP-binding" evidence="16">
    <location>
        <begin position="400"/>
        <end position="566"/>
    </location>
</feature>
<evidence type="ECO:0000256" key="2">
    <source>
        <dbReference type="ARBA" id="ARBA00006637"/>
    </source>
</evidence>
<keyword evidence="10" id="KW-0413">Isomerase</keyword>
<keyword evidence="6" id="KW-0347">Helicase</keyword>
<comment type="catalytic activity">
    <reaction evidence="14">
        <text>ATP + H2O = ADP + phosphate + H(+)</text>
        <dbReference type="Rhea" id="RHEA:13065"/>
        <dbReference type="ChEBI" id="CHEBI:15377"/>
        <dbReference type="ChEBI" id="CHEBI:15378"/>
        <dbReference type="ChEBI" id="CHEBI:30616"/>
        <dbReference type="ChEBI" id="CHEBI:43474"/>
        <dbReference type="ChEBI" id="CHEBI:456216"/>
        <dbReference type="EC" id="5.6.2.4"/>
    </reaction>
</comment>
<gene>
    <name evidence="18" type="ORF">FFLO_03059</name>
</gene>
<dbReference type="GO" id="GO:0003677">
    <property type="term" value="F:DNA binding"/>
    <property type="evidence" value="ECO:0007669"/>
    <property type="project" value="UniProtKB-KW"/>
</dbReference>
<feature type="compositionally biased region" description="Polar residues" evidence="15">
    <location>
        <begin position="47"/>
        <end position="56"/>
    </location>
</feature>
<dbReference type="InterPro" id="IPR006935">
    <property type="entry name" value="Helicase/UvrB_N"/>
</dbReference>
<feature type="region of interest" description="Disordered" evidence="15">
    <location>
        <begin position="1"/>
        <end position="106"/>
    </location>
</feature>
<dbReference type="PROSITE" id="PS51192">
    <property type="entry name" value="HELICASE_ATP_BIND_1"/>
    <property type="match status" value="1"/>
</dbReference>
<protein>
    <recommendedName>
        <fullName evidence="13">DNA 3'-5' helicase</fullName>
        <ecNumber evidence="13">5.6.2.4</ecNumber>
    </recommendedName>
</protein>
<dbReference type="InterPro" id="IPR032830">
    <property type="entry name" value="XPB/Ssl2_N"/>
</dbReference>